<accession>A0A067MCZ4</accession>
<evidence type="ECO:0000256" key="8">
    <source>
        <dbReference type="ARBA" id="ARBA00023128"/>
    </source>
</evidence>
<gene>
    <name evidence="12" type="ORF">BOTBODRAFT_33346</name>
</gene>
<comment type="similarity">
    <text evidence="2 11">Belongs to the mitochondrial carrier (TC 2.A.29) family.</text>
</comment>
<evidence type="ECO:0000256" key="6">
    <source>
        <dbReference type="ARBA" id="ARBA00022792"/>
    </source>
</evidence>
<reference evidence="13" key="1">
    <citation type="journal article" date="2014" name="Proc. Natl. Acad. Sci. U.S.A.">
        <title>Extensive sampling of basidiomycete genomes demonstrates inadequacy of the white-rot/brown-rot paradigm for wood decay fungi.</title>
        <authorList>
            <person name="Riley R."/>
            <person name="Salamov A.A."/>
            <person name="Brown D.W."/>
            <person name="Nagy L.G."/>
            <person name="Floudas D."/>
            <person name="Held B.W."/>
            <person name="Levasseur A."/>
            <person name="Lombard V."/>
            <person name="Morin E."/>
            <person name="Otillar R."/>
            <person name="Lindquist E.A."/>
            <person name="Sun H."/>
            <person name="LaButti K.M."/>
            <person name="Schmutz J."/>
            <person name="Jabbour D."/>
            <person name="Luo H."/>
            <person name="Baker S.E."/>
            <person name="Pisabarro A.G."/>
            <person name="Walton J.D."/>
            <person name="Blanchette R.A."/>
            <person name="Henrissat B."/>
            <person name="Martin F."/>
            <person name="Cullen D."/>
            <person name="Hibbett D.S."/>
            <person name="Grigoriev I.V."/>
        </authorList>
    </citation>
    <scope>NUCLEOTIDE SEQUENCE [LARGE SCALE GENOMIC DNA]</scope>
    <source>
        <strain evidence="13">FD-172 SS1</strain>
    </source>
</reference>
<keyword evidence="5" id="KW-0677">Repeat</keyword>
<evidence type="ECO:0000313" key="13">
    <source>
        <dbReference type="Proteomes" id="UP000027195"/>
    </source>
</evidence>
<dbReference type="SUPFAM" id="SSF103506">
    <property type="entry name" value="Mitochondrial carrier"/>
    <property type="match status" value="1"/>
</dbReference>
<dbReference type="InParanoid" id="A0A067MCZ4"/>
<keyword evidence="4 10" id="KW-0812">Transmembrane</keyword>
<dbReference type="GO" id="GO:0005743">
    <property type="term" value="C:mitochondrial inner membrane"/>
    <property type="evidence" value="ECO:0007669"/>
    <property type="project" value="UniProtKB-SubCell"/>
</dbReference>
<proteinExistence type="inferred from homology"/>
<dbReference type="HOGENOM" id="CLU_136341_0_0_1"/>
<dbReference type="EMBL" id="KL198042">
    <property type="protein sequence ID" value="KDQ13638.1"/>
    <property type="molecule type" value="Genomic_DNA"/>
</dbReference>
<dbReference type="Proteomes" id="UP000027195">
    <property type="component" value="Unassembled WGS sequence"/>
</dbReference>
<evidence type="ECO:0000256" key="10">
    <source>
        <dbReference type="PROSITE-ProRule" id="PRU00282"/>
    </source>
</evidence>
<dbReference type="AlphaFoldDB" id="A0A067MCZ4"/>
<keyword evidence="13" id="KW-1185">Reference proteome</keyword>
<evidence type="ECO:0000256" key="7">
    <source>
        <dbReference type="ARBA" id="ARBA00022989"/>
    </source>
</evidence>
<dbReference type="PROSITE" id="PS50920">
    <property type="entry name" value="SOLCAR"/>
    <property type="match status" value="2"/>
</dbReference>
<dbReference type="Gene3D" id="1.50.40.10">
    <property type="entry name" value="Mitochondrial carrier domain"/>
    <property type="match status" value="1"/>
</dbReference>
<feature type="repeat" description="Solcar" evidence="10">
    <location>
        <begin position="46"/>
        <end position="134"/>
    </location>
</feature>
<keyword evidence="8" id="KW-0496">Mitochondrion</keyword>
<dbReference type="OrthoDB" id="1747031at2759"/>
<protein>
    <recommendedName>
        <fullName evidence="14">Mitochondrial carrier protein</fullName>
    </recommendedName>
</protein>
<dbReference type="PANTHER" id="PTHR45760">
    <property type="entry name" value="FI19922P1-RELATED"/>
    <property type="match status" value="1"/>
</dbReference>
<evidence type="ECO:0000256" key="4">
    <source>
        <dbReference type="ARBA" id="ARBA00022692"/>
    </source>
</evidence>
<dbReference type="InterPro" id="IPR045315">
    <property type="entry name" value="Mtm1-like"/>
</dbReference>
<evidence type="ECO:0000256" key="11">
    <source>
        <dbReference type="RuleBase" id="RU000488"/>
    </source>
</evidence>
<dbReference type="InterPro" id="IPR023395">
    <property type="entry name" value="MCP_dom_sf"/>
</dbReference>
<dbReference type="STRING" id="930990.A0A067MCZ4"/>
<evidence type="ECO:0000313" key="12">
    <source>
        <dbReference type="EMBL" id="KDQ13638.1"/>
    </source>
</evidence>
<evidence type="ECO:0000256" key="3">
    <source>
        <dbReference type="ARBA" id="ARBA00022448"/>
    </source>
</evidence>
<evidence type="ECO:0000256" key="9">
    <source>
        <dbReference type="ARBA" id="ARBA00023136"/>
    </source>
</evidence>
<sequence length="137" mass="14790">MTRAHGLQSLWRGLSASLWRNALFSGAYRTTYEALKVRVAPAGVQPDTGATFACGATGGTVAAPLIHPFDVLKTRRQALSMQDAARNRDTIGVVREILKTEGWRALFAGVQPRIAKIAPACGIMIACYEGVARYVSR</sequence>
<keyword evidence="7" id="KW-1133">Transmembrane helix</keyword>
<evidence type="ECO:0008006" key="14">
    <source>
        <dbReference type="Google" id="ProtNLM"/>
    </source>
</evidence>
<evidence type="ECO:0000256" key="5">
    <source>
        <dbReference type="ARBA" id="ARBA00022737"/>
    </source>
</evidence>
<dbReference type="GO" id="GO:1990542">
    <property type="term" value="P:mitochondrial transmembrane transport"/>
    <property type="evidence" value="ECO:0007669"/>
    <property type="project" value="InterPro"/>
</dbReference>
<name>A0A067MCZ4_BOTB1</name>
<dbReference type="InterPro" id="IPR018108">
    <property type="entry name" value="MCP_transmembrane"/>
</dbReference>
<evidence type="ECO:0000256" key="2">
    <source>
        <dbReference type="ARBA" id="ARBA00006375"/>
    </source>
</evidence>
<evidence type="ECO:0000256" key="1">
    <source>
        <dbReference type="ARBA" id="ARBA00004448"/>
    </source>
</evidence>
<keyword evidence="9 10" id="KW-0472">Membrane</keyword>
<organism evidence="12 13">
    <name type="scientific">Botryobasidium botryosum (strain FD-172 SS1)</name>
    <dbReference type="NCBI Taxonomy" id="930990"/>
    <lineage>
        <taxon>Eukaryota</taxon>
        <taxon>Fungi</taxon>
        <taxon>Dikarya</taxon>
        <taxon>Basidiomycota</taxon>
        <taxon>Agaricomycotina</taxon>
        <taxon>Agaricomycetes</taxon>
        <taxon>Cantharellales</taxon>
        <taxon>Botryobasidiaceae</taxon>
        <taxon>Botryobasidium</taxon>
    </lineage>
</organism>
<dbReference type="PANTHER" id="PTHR45760:SF2">
    <property type="entry name" value="FI19922P1-RELATED"/>
    <property type="match status" value="1"/>
</dbReference>
<keyword evidence="6" id="KW-0999">Mitochondrion inner membrane</keyword>
<comment type="subcellular location">
    <subcellularLocation>
        <location evidence="1">Mitochondrion inner membrane</location>
        <topology evidence="1">Multi-pass membrane protein</topology>
    </subcellularLocation>
</comment>
<keyword evidence="3 11" id="KW-0813">Transport</keyword>
<dbReference type="Pfam" id="PF00153">
    <property type="entry name" value="Mito_carr"/>
    <property type="match status" value="2"/>
</dbReference>
<feature type="repeat" description="Solcar" evidence="10">
    <location>
        <begin position="1"/>
        <end position="38"/>
    </location>
</feature>